<keyword evidence="1" id="KW-1133">Transmembrane helix</keyword>
<dbReference type="Proteomes" id="UP000255103">
    <property type="component" value="Unassembled WGS sequence"/>
</dbReference>
<protein>
    <submittedName>
        <fullName evidence="2">Uncharacterized protein</fullName>
    </submittedName>
</protein>
<feature type="transmembrane region" description="Helical" evidence="1">
    <location>
        <begin position="183"/>
        <end position="202"/>
    </location>
</feature>
<feature type="transmembrane region" description="Helical" evidence="1">
    <location>
        <begin position="151"/>
        <end position="171"/>
    </location>
</feature>
<keyword evidence="1" id="KW-0812">Transmembrane</keyword>
<feature type="transmembrane region" description="Helical" evidence="1">
    <location>
        <begin position="62"/>
        <end position="82"/>
    </location>
</feature>
<organism evidence="2 3">
    <name type="scientific">Helicobacter cinaedi</name>
    <dbReference type="NCBI Taxonomy" id="213"/>
    <lineage>
        <taxon>Bacteria</taxon>
        <taxon>Pseudomonadati</taxon>
        <taxon>Campylobacterota</taxon>
        <taxon>Epsilonproteobacteria</taxon>
        <taxon>Campylobacterales</taxon>
        <taxon>Helicobacteraceae</taxon>
        <taxon>Helicobacter</taxon>
    </lineage>
</organism>
<dbReference type="EMBL" id="UGHX01000001">
    <property type="protein sequence ID" value="STP10609.1"/>
    <property type="molecule type" value="Genomic_DNA"/>
</dbReference>
<dbReference type="RefSeq" id="WP_115721427.1">
    <property type="nucleotide sequence ID" value="NZ_AP025204.1"/>
</dbReference>
<keyword evidence="1" id="KW-0472">Membrane</keyword>
<evidence type="ECO:0000313" key="2">
    <source>
        <dbReference type="EMBL" id="STP10609.1"/>
    </source>
</evidence>
<gene>
    <name evidence="2" type="ORF">NCTC12219_00480</name>
</gene>
<sequence>MEAKCREFKSAVVKRILSNEFCLLATFLTLFGVGFFHIPFALDSNVLDLIQCYKDDFTIARWSKKYLFIWGFSILCFAVFFVKKKLDATFTTRIYTFISTLLANLAFFFLWLINFAFIIAFHCTYYWAFDCRNDPEHTPCLNAFPPEIDTAYLFFILPSFFMQILILGYGFYSKILTRTNCFIVIWLLVISAISVLICFRGNGIGCFD</sequence>
<accession>A0A377JRK3</accession>
<evidence type="ECO:0000313" key="3">
    <source>
        <dbReference type="Proteomes" id="UP000255103"/>
    </source>
</evidence>
<evidence type="ECO:0000256" key="1">
    <source>
        <dbReference type="SAM" id="Phobius"/>
    </source>
</evidence>
<reference evidence="2 3" key="1">
    <citation type="submission" date="2018-06" db="EMBL/GenBank/DDBJ databases">
        <authorList>
            <consortium name="Pathogen Informatics"/>
            <person name="Doyle S."/>
        </authorList>
    </citation>
    <scope>NUCLEOTIDE SEQUENCE [LARGE SCALE GENOMIC DNA]</scope>
    <source>
        <strain evidence="2 3">NCTC12219</strain>
    </source>
</reference>
<feature type="transmembrane region" description="Helical" evidence="1">
    <location>
        <begin position="21"/>
        <end position="42"/>
    </location>
</feature>
<proteinExistence type="predicted"/>
<dbReference type="AlphaFoldDB" id="A0A377JRK3"/>
<feature type="transmembrane region" description="Helical" evidence="1">
    <location>
        <begin position="94"/>
        <end position="127"/>
    </location>
</feature>
<name>A0A377JRK3_9HELI</name>